<keyword evidence="1" id="KW-0812">Transmembrane</keyword>
<feature type="transmembrane region" description="Helical" evidence="1">
    <location>
        <begin position="182"/>
        <end position="201"/>
    </location>
</feature>
<evidence type="ECO:0000313" key="2">
    <source>
        <dbReference type="EMBL" id="KIK83241.1"/>
    </source>
</evidence>
<proteinExistence type="predicted"/>
<evidence type="ECO:0000313" key="3">
    <source>
        <dbReference type="Proteomes" id="UP000054538"/>
    </source>
</evidence>
<dbReference type="AlphaFoldDB" id="A0A0D0DF36"/>
<feature type="transmembrane region" description="Helical" evidence="1">
    <location>
        <begin position="275"/>
        <end position="300"/>
    </location>
</feature>
<evidence type="ECO:0000256" key="1">
    <source>
        <dbReference type="SAM" id="Phobius"/>
    </source>
</evidence>
<reference evidence="2 3" key="1">
    <citation type="submission" date="2014-04" db="EMBL/GenBank/DDBJ databases">
        <authorList>
            <consortium name="DOE Joint Genome Institute"/>
            <person name="Kuo A."/>
            <person name="Kohler A."/>
            <person name="Jargeat P."/>
            <person name="Nagy L.G."/>
            <person name="Floudas D."/>
            <person name="Copeland A."/>
            <person name="Barry K.W."/>
            <person name="Cichocki N."/>
            <person name="Veneault-Fourrey C."/>
            <person name="LaButti K."/>
            <person name="Lindquist E.A."/>
            <person name="Lipzen A."/>
            <person name="Lundell T."/>
            <person name="Morin E."/>
            <person name="Murat C."/>
            <person name="Sun H."/>
            <person name="Tunlid A."/>
            <person name="Henrissat B."/>
            <person name="Grigoriev I.V."/>
            <person name="Hibbett D.S."/>
            <person name="Martin F."/>
            <person name="Nordberg H.P."/>
            <person name="Cantor M.N."/>
            <person name="Hua S.X."/>
        </authorList>
    </citation>
    <scope>NUCLEOTIDE SEQUENCE [LARGE SCALE GENOMIC DNA]</scope>
    <source>
        <strain evidence="2 3">Ve08.2h10</strain>
    </source>
</reference>
<dbReference type="OrthoDB" id="2679843at2759"/>
<dbReference type="InParanoid" id="A0A0D0DF36"/>
<dbReference type="Proteomes" id="UP000054538">
    <property type="component" value="Unassembled WGS sequence"/>
</dbReference>
<keyword evidence="3" id="KW-1185">Reference proteome</keyword>
<feature type="transmembrane region" description="Helical" evidence="1">
    <location>
        <begin position="150"/>
        <end position="170"/>
    </location>
</feature>
<gene>
    <name evidence="2" type="ORF">PAXRUDRAFT_35487</name>
</gene>
<name>A0A0D0DF36_9AGAM</name>
<reference evidence="3" key="2">
    <citation type="submission" date="2015-01" db="EMBL/GenBank/DDBJ databases">
        <title>Evolutionary Origins and Diversification of the Mycorrhizal Mutualists.</title>
        <authorList>
            <consortium name="DOE Joint Genome Institute"/>
            <consortium name="Mycorrhizal Genomics Consortium"/>
            <person name="Kohler A."/>
            <person name="Kuo A."/>
            <person name="Nagy L.G."/>
            <person name="Floudas D."/>
            <person name="Copeland A."/>
            <person name="Barry K.W."/>
            <person name="Cichocki N."/>
            <person name="Veneault-Fourrey C."/>
            <person name="LaButti K."/>
            <person name="Lindquist E.A."/>
            <person name="Lipzen A."/>
            <person name="Lundell T."/>
            <person name="Morin E."/>
            <person name="Murat C."/>
            <person name="Riley R."/>
            <person name="Ohm R."/>
            <person name="Sun H."/>
            <person name="Tunlid A."/>
            <person name="Henrissat B."/>
            <person name="Grigoriev I.V."/>
            <person name="Hibbett D.S."/>
            <person name="Martin F."/>
        </authorList>
    </citation>
    <scope>NUCLEOTIDE SEQUENCE [LARGE SCALE GENOMIC DNA]</scope>
    <source>
        <strain evidence="3">Ve08.2h10</strain>
    </source>
</reference>
<sequence length="323" mass="35793">MNLHPRTYLAVLERKDEKYIEDGKIVKKRLQGERKQVIGVLRELASAQGELCEHIVGHNCSDSVGLPQQNVSKANLILNQKLRGLLDPGTIAQYIERLELRARLKARLDKIDKQLKDVDSRFGRSAHRDGSGFYGLTDYAQWALLKYGPICDALGIASVFGAGITFTTIFSTPRGNIGLMSWSFSLFNVGFVTATLIEALLRSTCNLPLPKKVRVVKSYWLPDFFEVFLHLVLLLAFACVTGAVILLSVTIWYLPWSASGVMPSAIVINNRLPDGIAISLSIATTAGCLVLTLFVGMLYVCHFGVRIGENVDMHRVDTADCFF</sequence>
<keyword evidence="1" id="KW-0472">Membrane</keyword>
<dbReference type="EMBL" id="KN825598">
    <property type="protein sequence ID" value="KIK83241.1"/>
    <property type="molecule type" value="Genomic_DNA"/>
</dbReference>
<accession>A0A0D0DF36</accession>
<feature type="transmembrane region" description="Helical" evidence="1">
    <location>
        <begin position="227"/>
        <end position="255"/>
    </location>
</feature>
<organism evidence="2 3">
    <name type="scientific">Paxillus rubicundulus Ve08.2h10</name>
    <dbReference type="NCBI Taxonomy" id="930991"/>
    <lineage>
        <taxon>Eukaryota</taxon>
        <taxon>Fungi</taxon>
        <taxon>Dikarya</taxon>
        <taxon>Basidiomycota</taxon>
        <taxon>Agaricomycotina</taxon>
        <taxon>Agaricomycetes</taxon>
        <taxon>Agaricomycetidae</taxon>
        <taxon>Boletales</taxon>
        <taxon>Paxilineae</taxon>
        <taxon>Paxillaceae</taxon>
        <taxon>Paxillus</taxon>
    </lineage>
</organism>
<protein>
    <submittedName>
        <fullName evidence="2">Uncharacterized protein</fullName>
    </submittedName>
</protein>
<keyword evidence="1" id="KW-1133">Transmembrane helix</keyword>
<dbReference type="HOGENOM" id="CLU_860806_0_0_1"/>